<reference evidence="1 2" key="1">
    <citation type="submission" date="2019-09" db="EMBL/GenBank/DDBJ databases">
        <authorList>
            <person name="Ou C."/>
        </authorList>
    </citation>
    <scope>NUCLEOTIDE SEQUENCE [LARGE SCALE GENOMIC DNA]</scope>
    <source>
        <strain evidence="1">S2</strain>
        <tissue evidence="1">Leaf</tissue>
    </source>
</reference>
<evidence type="ECO:0000313" key="1">
    <source>
        <dbReference type="EMBL" id="KAB2623539.1"/>
    </source>
</evidence>
<organism evidence="1 2">
    <name type="scientific">Pyrus ussuriensis x Pyrus communis</name>
    <dbReference type="NCBI Taxonomy" id="2448454"/>
    <lineage>
        <taxon>Eukaryota</taxon>
        <taxon>Viridiplantae</taxon>
        <taxon>Streptophyta</taxon>
        <taxon>Embryophyta</taxon>
        <taxon>Tracheophyta</taxon>
        <taxon>Spermatophyta</taxon>
        <taxon>Magnoliopsida</taxon>
        <taxon>eudicotyledons</taxon>
        <taxon>Gunneridae</taxon>
        <taxon>Pentapetalae</taxon>
        <taxon>rosids</taxon>
        <taxon>fabids</taxon>
        <taxon>Rosales</taxon>
        <taxon>Rosaceae</taxon>
        <taxon>Amygdaloideae</taxon>
        <taxon>Maleae</taxon>
        <taxon>Pyrus</taxon>
    </lineage>
</organism>
<dbReference type="Proteomes" id="UP000327157">
    <property type="component" value="Unassembled WGS sequence"/>
</dbReference>
<dbReference type="InterPro" id="IPR051979">
    <property type="entry name" value="B-box_zinc_finger"/>
</dbReference>
<dbReference type="EMBL" id="SMOL01000214">
    <property type="protein sequence ID" value="KAB2623539.1"/>
    <property type="molecule type" value="Genomic_DNA"/>
</dbReference>
<dbReference type="GO" id="GO:0005634">
    <property type="term" value="C:nucleus"/>
    <property type="evidence" value="ECO:0007669"/>
    <property type="project" value="TreeGrafter"/>
</dbReference>
<dbReference type="PANTHER" id="PTHR31832:SF68">
    <property type="entry name" value="B-BOX ZINC FINGER PROTEIN 22"/>
    <property type="match status" value="1"/>
</dbReference>
<name>A0A5N5H6G1_9ROSA</name>
<dbReference type="GO" id="GO:0006355">
    <property type="term" value="P:regulation of DNA-templated transcription"/>
    <property type="evidence" value="ECO:0007669"/>
    <property type="project" value="TreeGrafter"/>
</dbReference>
<keyword evidence="2" id="KW-1185">Reference proteome</keyword>
<proteinExistence type="predicted"/>
<dbReference type="AlphaFoldDB" id="A0A5N5H6G1"/>
<dbReference type="PANTHER" id="PTHR31832">
    <property type="entry name" value="B-BOX ZINC FINGER PROTEIN 22"/>
    <property type="match status" value="1"/>
</dbReference>
<reference evidence="1 2" key="2">
    <citation type="submission" date="2019-11" db="EMBL/GenBank/DDBJ databases">
        <title>A de novo genome assembly of a pear dwarfing rootstock.</title>
        <authorList>
            <person name="Wang F."/>
            <person name="Wang J."/>
            <person name="Li S."/>
            <person name="Zhang Y."/>
            <person name="Fang M."/>
            <person name="Ma L."/>
            <person name="Zhao Y."/>
            <person name="Jiang S."/>
        </authorList>
    </citation>
    <scope>NUCLEOTIDE SEQUENCE [LARGE SCALE GENOMIC DNA]</scope>
    <source>
        <strain evidence="1">S2</strain>
        <tissue evidence="1">Leaf</tissue>
    </source>
</reference>
<sequence>MKIQYNVCEAAEANVLCCADEAALCWACNEHVHKDSGDGYGVVVGVGASYSTVKSRSGSGPGRETQNPLPVECKAALPGVAGGMSFTGGSAVGTVPQCCIDEFLGLSDLDQSFGYIDNGSSRGVHQRTAYY</sequence>
<gene>
    <name evidence="1" type="ORF">D8674_038831</name>
</gene>
<dbReference type="OrthoDB" id="153872at2759"/>
<protein>
    <submittedName>
        <fullName evidence="1">Salt tolerance-like protein</fullName>
    </submittedName>
</protein>
<dbReference type="GO" id="GO:0009640">
    <property type="term" value="P:photomorphogenesis"/>
    <property type="evidence" value="ECO:0007669"/>
    <property type="project" value="TreeGrafter"/>
</dbReference>
<comment type="caution">
    <text evidence="1">The sequence shown here is derived from an EMBL/GenBank/DDBJ whole genome shotgun (WGS) entry which is preliminary data.</text>
</comment>
<evidence type="ECO:0000313" key="2">
    <source>
        <dbReference type="Proteomes" id="UP000327157"/>
    </source>
</evidence>
<accession>A0A5N5H6G1</accession>